<evidence type="ECO:0000256" key="6">
    <source>
        <dbReference type="ARBA" id="ARBA00022525"/>
    </source>
</evidence>
<dbReference type="EMBL" id="JANPWB010000002">
    <property type="protein sequence ID" value="KAJ1210196.1"/>
    <property type="molecule type" value="Genomic_DNA"/>
</dbReference>
<evidence type="ECO:0000259" key="17">
    <source>
        <dbReference type="PROSITE" id="PS50853"/>
    </source>
</evidence>
<dbReference type="PROSITE" id="PS50853">
    <property type="entry name" value="FN3"/>
    <property type="match status" value="1"/>
</dbReference>
<dbReference type="InterPro" id="IPR003528">
    <property type="entry name" value="Long_hematopoietin_rcpt_CS"/>
</dbReference>
<feature type="domain" description="Fibronectin type-III" evidence="17">
    <location>
        <begin position="63"/>
        <end position="166"/>
    </location>
</feature>
<reference evidence="18" key="1">
    <citation type="journal article" date="2022" name="bioRxiv">
        <title>Sequencing and chromosome-scale assembly of the giantPleurodeles waltlgenome.</title>
        <authorList>
            <person name="Brown T."/>
            <person name="Elewa A."/>
            <person name="Iarovenko S."/>
            <person name="Subramanian E."/>
            <person name="Araus A.J."/>
            <person name="Petzold A."/>
            <person name="Susuki M."/>
            <person name="Suzuki K.-i.T."/>
            <person name="Hayashi T."/>
            <person name="Toyoda A."/>
            <person name="Oliveira C."/>
            <person name="Osipova E."/>
            <person name="Leigh N.D."/>
            <person name="Simon A."/>
            <person name="Yun M.H."/>
        </authorList>
    </citation>
    <scope>NUCLEOTIDE SEQUENCE</scope>
    <source>
        <strain evidence="18">20211129_DDA</strain>
        <tissue evidence="18">Liver</tissue>
    </source>
</reference>
<proteinExistence type="inferred from homology"/>
<feature type="compositionally biased region" description="Polar residues" evidence="15">
    <location>
        <begin position="345"/>
        <end position="361"/>
    </location>
</feature>
<dbReference type="Gene3D" id="2.60.40.10">
    <property type="entry name" value="Immunoglobulins"/>
    <property type="match status" value="2"/>
</dbReference>
<dbReference type="SUPFAM" id="SSF49265">
    <property type="entry name" value="Fibronectin type III"/>
    <property type="match status" value="2"/>
</dbReference>
<evidence type="ECO:0000313" key="19">
    <source>
        <dbReference type="Proteomes" id="UP001066276"/>
    </source>
</evidence>
<gene>
    <name evidence="18" type="ORF">NDU88_005564</name>
</gene>
<keyword evidence="8 16" id="KW-0812">Transmembrane</keyword>
<evidence type="ECO:0000256" key="2">
    <source>
        <dbReference type="ARBA" id="ARBA00004613"/>
    </source>
</evidence>
<keyword evidence="9" id="KW-0732">Signal</keyword>
<dbReference type="InterPro" id="IPR013783">
    <property type="entry name" value="Ig-like_fold"/>
</dbReference>
<comment type="caution">
    <text evidence="18">The sequence shown here is derived from an EMBL/GenBank/DDBJ whole genome shotgun (WGS) entry which is preliminary data.</text>
</comment>
<dbReference type="InterPro" id="IPR025871">
    <property type="entry name" value="GHBP"/>
</dbReference>
<evidence type="ECO:0000256" key="8">
    <source>
        <dbReference type="ARBA" id="ARBA00022692"/>
    </source>
</evidence>
<keyword evidence="12" id="KW-0675">Receptor</keyword>
<dbReference type="FunFam" id="2.60.40.10:FF:000269">
    <property type="entry name" value="Growth hormone receptor"/>
    <property type="match status" value="1"/>
</dbReference>
<evidence type="ECO:0000256" key="9">
    <source>
        <dbReference type="ARBA" id="ARBA00022729"/>
    </source>
</evidence>
<evidence type="ECO:0000256" key="15">
    <source>
        <dbReference type="SAM" id="MobiDB-lite"/>
    </source>
</evidence>
<evidence type="ECO:0000256" key="13">
    <source>
        <dbReference type="ARBA" id="ARBA00023180"/>
    </source>
</evidence>
<dbReference type="Pfam" id="PF12772">
    <property type="entry name" value="GHBP"/>
    <property type="match status" value="1"/>
</dbReference>
<evidence type="ECO:0000256" key="5">
    <source>
        <dbReference type="ARBA" id="ARBA00022475"/>
    </source>
</evidence>
<keyword evidence="13" id="KW-0325">Glycoprotein</keyword>
<name>A0AAV7WC84_PLEWA</name>
<evidence type="ECO:0000313" key="18">
    <source>
        <dbReference type="EMBL" id="KAJ1210196.1"/>
    </source>
</evidence>
<keyword evidence="19" id="KW-1185">Reference proteome</keyword>
<evidence type="ECO:0000256" key="16">
    <source>
        <dbReference type="SAM" id="Phobius"/>
    </source>
</evidence>
<keyword evidence="11 16" id="KW-0472">Membrane</keyword>
<dbReference type="GO" id="GO:0004896">
    <property type="term" value="F:cytokine receptor activity"/>
    <property type="evidence" value="ECO:0007669"/>
    <property type="project" value="InterPro"/>
</dbReference>
<evidence type="ECO:0000256" key="4">
    <source>
        <dbReference type="ARBA" id="ARBA00017448"/>
    </source>
</evidence>
<comment type="similarity">
    <text evidence="3">Belongs to the type I cytokine receptor family. Type 1 subfamily.</text>
</comment>
<evidence type="ECO:0000256" key="1">
    <source>
        <dbReference type="ARBA" id="ARBA00004251"/>
    </source>
</evidence>
<dbReference type="AlphaFoldDB" id="A0AAV7WC84"/>
<dbReference type="GO" id="GO:0006897">
    <property type="term" value="P:endocytosis"/>
    <property type="evidence" value="ECO:0007669"/>
    <property type="project" value="UniProtKB-KW"/>
</dbReference>
<dbReference type="PANTHER" id="PTHR23037:SF46">
    <property type="entry name" value="INTERLEUKIN 5 RECEPTOR SUBUNIT ALPHA"/>
    <property type="match status" value="1"/>
</dbReference>
<dbReference type="PANTHER" id="PTHR23037">
    <property type="entry name" value="CYTOKINE RECEPTOR"/>
    <property type="match status" value="1"/>
</dbReference>
<dbReference type="GO" id="GO:0005576">
    <property type="term" value="C:extracellular region"/>
    <property type="evidence" value="ECO:0007669"/>
    <property type="project" value="UniProtKB-SubCell"/>
</dbReference>
<dbReference type="PROSITE" id="PS01352">
    <property type="entry name" value="HEMATOPO_REC_L_F1"/>
    <property type="match status" value="1"/>
</dbReference>
<feature type="region of interest" description="Disordered" evidence="15">
    <location>
        <begin position="338"/>
        <end position="362"/>
    </location>
</feature>
<evidence type="ECO:0000256" key="14">
    <source>
        <dbReference type="ARBA" id="ARBA00031294"/>
    </source>
</evidence>
<keyword evidence="7" id="KW-0254">Endocytosis</keyword>
<feature type="transmembrane region" description="Helical" evidence="16">
    <location>
        <begin position="177"/>
        <end position="199"/>
    </location>
</feature>
<keyword evidence="6" id="KW-0964">Secreted</keyword>
<keyword evidence="10 16" id="KW-1133">Transmembrane helix</keyword>
<evidence type="ECO:0000256" key="7">
    <source>
        <dbReference type="ARBA" id="ARBA00022583"/>
    </source>
</evidence>
<dbReference type="Proteomes" id="UP001066276">
    <property type="component" value="Chromosome 1_2"/>
</dbReference>
<organism evidence="18 19">
    <name type="scientific">Pleurodeles waltl</name>
    <name type="common">Iberian ribbed newt</name>
    <dbReference type="NCBI Taxonomy" id="8319"/>
    <lineage>
        <taxon>Eukaryota</taxon>
        <taxon>Metazoa</taxon>
        <taxon>Chordata</taxon>
        <taxon>Craniata</taxon>
        <taxon>Vertebrata</taxon>
        <taxon>Euteleostomi</taxon>
        <taxon>Amphibia</taxon>
        <taxon>Batrachia</taxon>
        <taxon>Caudata</taxon>
        <taxon>Salamandroidea</taxon>
        <taxon>Salamandridae</taxon>
        <taxon>Pleurodelinae</taxon>
        <taxon>Pleurodeles</taxon>
    </lineage>
</organism>
<evidence type="ECO:0000256" key="10">
    <source>
        <dbReference type="ARBA" id="ARBA00022989"/>
    </source>
</evidence>
<dbReference type="InterPro" id="IPR036116">
    <property type="entry name" value="FN3_sf"/>
</dbReference>
<accession>A0AAV7WC84</accession>
<comment type="subcellular location">
    <subcellularLocation>
        <location evidence="1">Cell membrane</location>
        <topology evidence="1">Single-pass type I membrane protein</topology>
    </subcellularLocation>
    <subcellularLocation>
        <location evidence="2">Secreted</location>
    </subcellularLocation>
</comment>
<evidence type="ECO:0000256" key="11">
    <source>
        <dbReference type="ARBA" id="ARBA00023136"/>
    </source>
</evidence>
<sequence>MYAAGKDFVWAECPDYKSAGENSCYFNSTYTHIWIQYCLKLVPEDLAPGNFCFNVEDIVYPDPPISLNWTLLNVSQTGLNADIQVRWKPPPTADVKSGWLTLLYELQFKEVNETMWMQLDPVQSTMLPVYSLKPEKDYEFRVRCRPLSSGNYGEFSEILYVPLSQVSIVRPHEESKFPWLFFVIFGTFGGTVVLLLVLFSKQKRVKMLILPPVPVPKIKGINPELLKKGNFDELNSIMASHESYKPQLYSDDFWIEFIDLDIDELDEKTEGSDTDRLLNEDHLKSNCISVNDDDSGRASCCEPDIPETDFSASDTCDGTSDIVQSQKLSENEDLMCLDHRENDDSPSSSNAPTSKLLNSIPESDEKKVSPLLICCNEKETPPITTQMSNQSTKSNIDFYALVSDITPAGKLLLSPGQKNKIESEYSREPFIHFQPPFNIHNAYVCETDAVTFCPLSSNRQEEPRIQPNFNDDAYFTTESLTTTAMNSCETQEVPSAEMPVPDYTSIHIINSSQSIVLNAATIPEKNFIASCGYMTPDQVNKVMP</sequence>
<dbReference type="GO" id="GO:0009897">
    <property type="term" value="C:external side of plasma membrane"/>
    <property type="evidence" value="ECO:0007669"/>
    <property type="project" value="TreeGrafter"/>
</dbReference>
<evidence type="ECO:0000256" key="12">
    <source>
        <dbReference type="ARBA" id="ARBA00023170"/>
    </source>
</evidence>
<evidence type="ECO:0000256" key="3">
    <source>
        <dbReference type="ARBA" id="ARBA00007885"/>
    </source>
</evidence>
<protein>
    <recommendedName>
        <fullName evidence="4">Growth hormone receptor</fullName>
    </recommendedName>
    <alternativeName>
        <fullName evidence="14">Somatotropin receptor</fullName>
    </alternativeName>
</protein>
<dbReference type="CDD" id="cd00063">
    <property type="entry name" value="FN3"/>
    <property type="match status" value="1"/>
</dbReference>
<dbReference type="InterPro" id="IPR003961">
    <property type="entry name" value="FN3_dom"/>
</dbReference>
<dbReference type="Pfam" id="PF00041">
    <property type="entry name" value="fn3"/>
    <property type="match status" value="1"/>
</dbReference>
<keyword evidence="5" id="KW-1003">Cell membrane</keyword>